<feature type="transmembrane region" description="Helical" evidence="8">
    <location>
        <begin position="272"/>
        <end position="293"/>
    </location>
</feature>
<evidence type="ECO:0000256" key="1">
    <source>
        <dbReference type="ARBA" id="ARBA00004651"/>
    </source>
</evidence>
<feature type="transmembrane region" description="Helical" evidence="8">
    <location>
        <begin position="12"/>
        <end position="32"/>
    </location>
</feature>
<proteinExistence type="inferred from homology"/>
<feature type="transmembrane region" description="Helical" evidence="8">
    <location>
        <begin position="305"/>
        <end position="325"/>
    </location>
</feature>
<keyword evidence="7 8" id="KW-0472">Membrane</keyword>
<dbReference type="SUPFAM" id="SSF81345">
    <property type="entry name" value="ABC transporter involved in vitamin B12 uptake, BtuC"/>
    <property type="match status" value="1"/>
</dbReference>
<evidence type="ECO:0000256" key="3">
    <source>
        <dbReference type="ARBA" id="ARBA00022448"/>
    </source>
</evidence>
<feature type="transmembrane region" description="Helical" evidence="8">
    <location>
        <begin position="147"/>
        <end position="169"/>
    </location>
</feature>
<protein>
    <submittedName>
        <fullName evidence="9">Iron chelate uptake ABC transporter family permease subunit</fullName>
    </submittedName>
</protein>
<feature type="transmembrane region" description="Helical" evidence="8">
    <location>
        <begin position="199"/>
        <end position="218"/>
    </location>
</feature>
<evidence type="ECO:0000256" key="8">
    <source>
        <dbReference type="SAM" id="Phobius"/>
    </source>
</evidence>
<reference evidence="9" key="1">
    <citation type="submission" date="2022-10" db="EMBL/GenBank/DDBJ databases">
        <title>Whole-Genome Sequencing of Brachybacterium huguangmaarense BRM-3, Isolated from Betula schmidtii.</title>
        <authorList>
            <person name="Haam D."/>
        </authorList>
    </citation>
    <scope>NUCLEOTIDE SEQUENCE</scope>
    <source>
        <strain evidence="9">BRM-3</strain>
    </source>
</reference>
<dbReference type="EMBL" id="CP107020">
    <property type="protein sequence ID" value="UYG17984.1"/>
    <property type="molecule type" value="Genomic_DNA"/>
</dbReference>
<comment type="subcellular location">
    <subcellularLocation>
        <location evidence="1">Cell membrane</location>
        <topology evidence="1">Multi-pass membrane protein</topology>
    </subcellularLocation>
</comment>
<evidence type="ECO:0000256" key="4">
    <source>
        <dbReference type="ARBA" id="ARBA00022475"/>
    </source>
</evidence>
<evidence type="ECO:0000313" key="9">
    <source>
        <dbReference type="EMBL" id="UYG17984.1"/>
    </source>
</evidence>
<dbReference type="PANTHER" id="PTHR30472:SF24">
    <property type="entry name" value="FERRIC ENTEROBACTIN TRANSPORT SYSTEM PERMEASE PROTEIN FEPG"/>
    <property type="match status" value="1"/>
</dbReference>
<dbReference type="InterPro" id="IPR037294">
    <property type="entry name" value="ABC_BtuC-like"/>
</dbReference>
<dbReference type="InterPro" id="IPR000522">
    <property type="entry name" value="ABC_transptr_permease_BtuC"/>
</dbReference>
<keyword evidence="3" id="KW-0813">Transport</keyword>
<dbReference type="CDD" id="cd06550">
    <property type="entry name" value="TM_ABC_iron-siderophores_like"/>
    <property type="match status" value="1"/>
</dbReference>
<evidence type="ECO:0000256" key="2">
    <source>
        <dbReference type="ARBA" id="ARBA00007935"/>
    </source>
</evidence>
<evidence type="ECO:0000256" key="7">
    <source>
        <dbReference type="ARBA" id="ARBA00023136"/>
    </source>
</evidence>
<keyword evidence="10" id="KW-1185">Reference proteome</keyword>
<keyword evidence="5 8" id="KW-0812">Transmembrane</keyword>
<evidence type="ECO:0000313" key="10">
    <source>
        <dbReference type="Proteomes" id="UP001164305"/>
    </source>
</evidence>
<dbReference type="PANTHER" id="PTHR30472">
    <property type="entry name" value="FERRIC ENTEROBACTIN TRANSPORT SYSTEM PERMEASE PROTEIN"/>
    <property type="match status" value="1"/>
</dbReference>
<comment type="similarity">
    <text evidence="2">Belongs to the binding-protein-dependent transport system permease family. FecCD subfamily.</text>
</comment>
<dbReference type="Gene3D" id="1.10.3470.10">
    <property type="entry name" value="ABC transporter involved in vitamin B12 uptake, BtuC"/>
    <property type="match status" value="1"/>
</dbReference>
<name>A0ABY6G445_9MICO</name>
<keyword evidence="4" id="KW-1003">Cell membrane</keyword>
<dbReference type="Pfam" id="PF01032">
    <property type="entry name" value="FecCD"/>
    <property type="match status" value="1"/>
</dbReference>
<organism evidence="9 10">
    <name type="scientific">Brachybacterium huguangmaarense</name>
    <dbReference type="NCBI Taxonomy" id="1652028"/>
    <lineage>
        <taxon>Bacteria</taxon>
        <taxon>Bacillati</taxon>
        <taxon>Actinomycetota</taxon>
        <taxon>Actinomycetes</taxon>
        <taxon>Micrococcales</taxon>
        <taxon>Dermabacteraceae</taxon>
        <taxon>Brachybacterium</taxon>
    </lineage>
</organism>
<evidence type="ECO:0000256" key="5">
    <source>
        <dbReference type="ARBA" id="ARBA00022692"/>
    </source>
</evidence>
<dbReference type="Proteomes" id="UP001164305">
    <property type="component" value="Chromosome"/>
</dbReference>
<feature type="transmembrane region" description="Helical" evidence="8">
    <location>
        <begin position="120"/>
        <end position="140"/>
    </location>
</feature>
<feature type="transmembrane region" description="Helical" evidence="8">
    <location>
        <begin position="238"/>
        <end position="265"/>
    </location>
</feature>
<feature type="transmembrane region" description="Helical" evidence="8">
    <location>
        <begin position="95"/>
        <end position="114"/>
    </location>
</feature>
<gene>
    <name evidence="9" type="ORF">BRM3_06100</name>
</gene>
<accession>A0ABY6G445</accession>
<keyword evidence="6 8" id="KW-1133">Transmembrane helix</keyword>
<evidence type="ECO:0000256" key="6">
    <source>
        <dbReference type="ARBA" id="ARBA00022989"/>
    </source>
</evidence>
<feature type="transmembrane region" description="Helical" evidence="8">
    <location>
        <begin position="65"/>
        <end position="83"/>
    </location>
</feature>
<dbReference type="RefSeq" id="WP_263595190.1">
    <property type="nucleotide sequence ID" value="NZ_CP107020.1"/>
</dbReference>
<sequence length="331" mass="33571">MSAPLRASRRPLVTAIVLVVLVAVLALLALGLGDYPLTPRQVIAAIVSDQGFDTRVVTQWRAPRVLAAIVFGAALGTSGALFQTLTRNPLGSPDIIGFSTGAYTGAIITITVLGTGVLSVSAGALIGGLATAFVVYVLAWRGGVQGFRLIVVGIGVTAMLSGLNTFLLLKAQTEVAMAASIWGAGSLGEVGWHEVVSALIPLAVLAAATALLAGPLRQLELGDDTARAHGTAVERTRLGVLVVGVALIALVTAETGPIAFVALAAPQLARRLCHGAGIPIGASALMGALLLLAADQIAQHVIPGAVPVGVITVVIGGVYLIALLIREARRP</sequence>